<keyword evidence="6 7" id="KW-0720">Serine protease</keyword>
<dbReference type="InterPro" id="IPR009003">
    <property type="entry name" value="Peptidase_S1_PA"/>
</dbReference>
<dbReference type="EMBL" id="FTOI01000006">
    <property type="protein sequence ID" value="SIS77055.1"/>
    <property type="molecule type" value="Genomic_DNA"/>
</dbReference>
<keyword evidence="9" id="KW-1185">Reference proteome</keyword>
<dbReference type="AlphaFoldDB" id="A0A1N7LT76"/>
<dbReference type="Proteomes" id="UP000185839">
    <property type="component" value="Unassembled WGS sequence"/>
</dbReference>
<evidence type="ECO:0000256" key="3">
    <source>
        <dbReference type="ARBA" id="ARBA00022670"/>
    </source>
</evidence>
<dbReference type="GO" id="GO:0070009">
    <property type="term" value="F:serine-type aminopeptidase activity"/>
    <property type="evidence" value="ECO:0007669"/>
    <property type="project" value="UniProtKB-UniRule"/>
</dbReference>
<evidence type="ECO:0000256" key="2">
    <source>
        <dbReference type="ARBA" id="ARBA00022438"/>
    </source>
</evidence>
<evidence type="ECO:0000256" key="7">
    <source>
        <dbReference type="RuleBase" id="RU366067"/>
    </source>
</evidence>
<keyword evidence="2 7" id="KW-0031">Aminopeptidase</keyword>
<evidence type="ECO:0000313" key="9">
    <source>
        <dbReference type="Proteomes" id="UP000185839"/>
    </source>
</evidence>
<reference evidence="9" key="1">
    <citation type="submission" date="2017-01" db="EMBL/GenBank/DDBJ databases">
        <authorList>
            <person name="Varghese N."/>
            <person name="Submissions S."/>
        </authorList>
    </citation>
    <scope>NUCLEOTIDE SEQUENCE [LARGE SCALE GENOMIC DNA]</scope>
    <source>
        <strain evidence="9">DSM 23145</strain>
    </source>
</reference>
<gene>
    <name evidence="8" type="ORF">SAMN05421789_10657</name>
</gene>
<dbReference type="InterPro" id="IPR019500">
    <property type="entry name" value="Pep_S46"/>
</dbReference>
<dbReference type="PANTHER" id="PTHR38469:SF1">
    <property type="entry name" value="PERIPLASMIC PEPTIDASE SUBFAMILY S1B"/>
    <property type="match status" value="1"/>
</dbReference>
<dbReference type="Pfam" id="PF10459">
    <property type="entry name" value="Peptidase_S46"/>
    <property type="match status" value="1"/>
</dbReference>
<dbReference type="GO" id="GO:0043171">
    <property type="term" value="P:peptide catabolic process"/>
    <property type="evidence" value="ECO:0007669"/>
    <property type="project" value="UniProtKB-UniRule"/>
</dbReference>
<keyword evidence="4" id="KW-0732">Signal</keyword>
<name>A0A1N7LT76_9FLAO</name>
<dbReference type="SUPFAM" id="SSF50494">
    <property type="entry name" value="Trypsin-like serine proteases"/>
    <property type="match status" value="1"/>
</dbReference>
<evidence type="ECO:0000313" key="8">
    <source>
        <dbReference type="EMBL" id="SIS77055.1"/>
    </source>
</evidence>
<comment type="function">
    <text evidence="7">Catalyzes the removal of dipeptides from the N-terminus of oligopeptides.</text>
</comment>
<sequence>MKIVATFKNTALNLFAKISLFLGQILKMKRKHIFLSAVLFPAVMAFAQQNGGMWIPTELNEKEMKDLGMKISAKQIFDLSKPSIKDAVVQFNGGCTAEIISPQGLLLTNHHCGYGQIQKHSSVEYDYLSDGFWAKDMNGELPNPGVTVDFIADIKEVTAQVLAGTQNLDSKASEDLIKKNIESVKAGFKLESWQKLMIKPMYYGNKYYAYLIETYKDIRLVGAPPQSIGKFGSDTDNWVWPRHTGDFSMFRIYADKDNKPAEYSKDNIPYKPKYFLPVSIKDKQENDFTFVFGFPGRTTEYLPAIAVEKIMTETDPAMIAVREVALKTLDEKMRSDDATRIKYASKYASVANYWKKWIGEVEGLKKSDAMGKKKAYEQTLISKNPQIKTTIDELNRLYTEQSTFSLNKAFYSETVRNAETLSLANNFYNYMQAAESGKMDAKALESFKSRLSGVYRDYDGELDAKVTAKLLALYTNKSDAKFLPAGFDQYKNEAQNLSSIENLSKNSVITGRGSINGATTYSDINKVFEDQNALIQNLKNDPLMKLFMNFRESYMKTTDSQFTDYQNKIDILQKKYMAQQMETDKNRTFFPDANSTLRVTYGKIKGSNPRDAVTYGYQTHIAGIMEKYIPGDYEFDVPKKLVQLYNTKDYSIYKDKTGDVPVNFTATNHTTGGNSGSPTLDAYGNLIGLNFDRQWEGTMSDIYFDSRFSRNIMVDTKYILFIIDKYADAKWLINEMKVVK</sequence>
<protein>
    <recommendedName>
        <fullName evidence="7">Dipeptidyl-peptidase</fullName>
        <ecNumber evidence="7">3.4.14.-</ecNumber>
    </recommendedName>
</protein>
<keyword evidence="5 7" id="KW-0378">Hydrolase</keyword>
<dbReference type="PANTHER" id="PTHR38469">
    <property type="entry name" value="PERIPLASMIC PEPTIDASE SUBFAMILY S1B"/>
    <property type="match status" value="1"/>
</dbReference>
<dbReference type="GO" id="GO:0008239">
    <property type="term" value="F:dipeptidyl-peptidase activity"/>
    <property type="evidence" value="ECO:0007669"/>
    <property type="project" value="UniProtKB-UniRule"/>
</dbReference>
<comment type="similarity">
    <text evidence="1 7">Belongs to the peptidase S46 family.</text>
</comment>
<evidence type="ECO:0000256" key="5">
    <source>
        <dbReference type="ARBA" id="ARBA00022801"/>
    </source>
</evidence>
<evidence type="ECO:0000256" key="1">
    <source>
        <dbReference type="ARBA" id="ARBA00010491"/>
    </source>
</evidence>
<accession>A0A1N7LT76</accession>
<dbReference type="STRING" id="713588.SAMN05421789_10657"/>
<keyword evidence="3 7" id="KW-0645">Protease</keyword>
<organism evidence="8 9">
    <name type="scientific">Kaistella chaponensis</name>
    <dbReference type="NCBI Taxonomy" id="713588"/>
    <lineage>
        <taxon>Bacteria</taxon>
        <taxon>Pseudomonadati</taxon>
        <taxon>Bacteroidota</taxon>
        <taxon>Flavobacteriia</taxon>
        <taxon>Flavobacteriales</taxon>
        <taxon>Weeksellaceae</taxon>
        <taxon>Chryseobacterium group</taxon>
        <taxon>Kaistella</taxon>
    </lineage>
</organism>
<dbReference type="EC" id="3.4.14.-" evidence="7"/>
<evidence type="ECO:0000256" key="4">
    <source>
        <dbReference type="ARBA" id="ARBA00022729"/>
    </source>
</evidence>
<dbReference type="GO" id="GO:0006508">
    <property type="term" value="P:proteolysis"/>
    <property type="evidence" value="ECO:0007669"/>
    <property type="project" value="UniProtKB-KW"/>
</dbReference>
<proteinExistence type="inferred from homology"/>
<evidence type="ECO:0000256" key="6">
    <source>
        <dbReference type="ARBA" id="ARBA00022825"/>
    </source>
</evidence>